<dbReference type="AlphaFoldDB" id="A0A857L073"/>
<sequence length="107" mass="11518">MSESAQPDLAYGKASSTVTGARYTTLDRVQPGHTATVIGISGDADPHVIHRLSAMGLVRGTEVTVLRAAPLRDPRQYRFRDTSICLRGAQTSLIDVELRGEAGTDHE</sequence>
<dbReference type="InterPro" id="IPR038157">
    <property type="entry name" value="FeoA_core_dom"/>
</dbReference>
<dbReference type="SUPFAM" id="SSF50037">
    <property type="entry name" value="C-terminal domain of transcriptional repressors"/>
    <property type="match status" value="1"/>
</dbReference>
<dbReference type="Pfam" id="PF04023">
    <property type="entry name" value="FeoA"/>
    <property type="match status" value="1"/>
</dbReference>
<proteinExistence type="predicted"/>
<dbReference type="PANTHER" id="PTHR42954:SF2">
    <property type="entry name" value="FE(2+) TRANSPORT PROTEIN A"/>
    <property type="match status" value="1"/>
</dbReference>
<dbReference type="InterPro" id="IPR007167">
    <property type="entry name" value="Fe-transptr_FeoA-like"/>
</dbReference>
<gene>
    <name evidence="2" type="ORF">GII30_16805</name>
</gene>
<evidence type="ECO:0000259" key="1">
    <source>
        <dbReference type="SMART" id="SM00899"/>
    </source>
</evidence>
<dbReference type="RefSeq" id="WP_005190505.1">
    <property type="nucleotide sequence ID" value="NZ_CP045804.1"/>
</dbReference>
<dbReference type="EMBL" id="CP045810">
    <property type="protein sequence ID" value="QHN40580.1"/>
    <property type="molecule type" value="Genomic_DNA"/>
</dbReference>
<evidence type="ECO:0000313" key="2">
    <source>
        <dbReference type="EMBL" id="QHN40580.1"/>
    </source>
</evidence>
<dbReference type="InterPro" id="IPR052713">
    <property type="entry name" value="FeoA"/>
</dbReference>
<dbReference type="Gene3D" id="2.30.30.90">
    <property type="match status" value="1"/>
</dbReference>
<dbReference type="PANTHER" id="PTHR42954">
    <property type="entry name" value="FE(2+) TRANSPORT PROTEIN A"/>
    <property type="match status" value="1"/>
</dbReference>
<reference evidence="2" key="1">
    <citation type="journal article" date="2021" name="Nat. Microbiol.">
        <title>Cocultivation of an ultrasmall environmental parasitic bacterium with lytic ability against bacteria associated with wastewater foams.</title>
        <authorList>
            <person name="Batinovic S."/>
            <person name="Rose J.J.A."/>
            <person name="Ratcliffe J."/>
            <person name="Seviour R.J."/>
            <person name="Petrovski S."/>
        </authorList>
    </citation>
    <scope>NUCLEOTIDE SEQUENCE</scope>
    <source>
        <strain evidence="2">CON44</strain>
    </source>
</reference>
<protein>
    <recommendedName>
        <fullName evidence="1">Ferrous iron transporter FeoA-like domain-containing protein</fullName>
    </recommendedName>
</protein>
<dbReference type="SMART" id="SM00899">
    <property type="entry name" value="FeoA"/>
    <property type="match status" value="1"/>
</dbReference>
<dbReference type="GO" id="GO:0046914">
    <property type="term" value="F:transition metal ion binding"/>
    <property type="evidence" value="ECO:0007669"/>
    <property type="project" value="InterPro"/>
</dbReference>
<organism evidence="2">
    <name type="scientific">Gordonia amarae</name>
    <dbReference type="NCBI Taxonomy" id="36821"/>
    <lineage>
        <taxon>Bacteria</taxon>
        <taxon>Bacillati</taxon>
        <taxon>Actinomycetota</taxon>
        <taxon>Actinomycetes</taxon>
        <taxon>Mycobacteriales</taxon>
        <taxon>Gordoniaceae</taxon>
        <taxon>Gordonia</taxon>
    </lineage>
</organism>
<name>A0A857L073_9ACTN</name>
<feature type="domain" description="Ferrous iron transporter FeoA-like" evidence="1">
    <location>
        <begin position="24"/>
        <end position="98"/>
    </location>
</feature>
<dbReference type="InterPro" id="IPR008988">
    <property type="entry name" value="Transcriptional_repressor_C"/>
</dbReference>
<accession>A0A857L073</accession>